<name>A0ABQ9V7W8_SAGOE</name>
<feature type="compositionally biased region" description="Low complexity" evidence="1">
    <location>
        <begin position="50"/>
        <end position="59"/>
    </location>
</feature>
<reference evidence="2 3" key="1">
    <citation type="submission" date="2023-05" db="EMBL/GenBank/DDBJ databases">
        <title>B98-5 Cell Line De Novo Hybrid Assembly: An Optical Mapping Approach.</title>
        <authorList>
            <person name="Kananen K."/>
            <person name="Auerbach J.A."/>
            <person name="Kautto E."/>
            <person name="Blachly J.S."/>
        </authorList>
    </citation>
    <scope>NUCLEOTIDE SEQUENCE [LARGE SCALE GENOMIC DNA]</scope>
    <source>
        <strain evidence="2">B95-8</strain>
        <tissue evidence="2">Cell line</tissue>
    </source>
</reference>
<feature type="compositionally biased region" description="Pro residues" evidence="1">
    <location>
        <begin position="60"/>
        <end position="72"/>
    </location>
</feature>
<evidence type="ECO:0000313" key="3">
    <source>
        <dbReference type="Proteomes" id="UP001266305"/>
    </source>
</evidence>
<gene>
    <name evidence="2" type="ORF">P7K49_014679</name>
</gene>
<feature type="region of interest" description="Disordered" evidence="1">
    <location>
        <begin position="17"/>
        <end position="106"/>
    </location>
</feature>
<dbReference type="EMBL" id="JASSZA010000007">
    <property type="protein sequence ID" value="KAK2105165.1"/>
    <property type="molecule type" value="Genomic_DNA"/>
</dbReference>
<protein>
    <submittedName>
        <fullName evidence="2">Uncharacterized protein</fullName>
    </submittedName>
</protein>
<accession>A0ABQ9V7W8</accession>
<feature type="non-terminal residue" evidence="2">
    <location>
        <position position="163"/>
    </location>
</feature>
<feature type="compositionally biased region" description="Pro residues" evidence="1">
    <location>
        <begin position="37"/>
        <end position="49"/>
    </location>
</feature>
<keyword evidence="3" id="KW-1185">Reference proteome</keyword>
<evidence type="ECO:0000256" key="1">
    <source>
        <dbReference type="SAM" id="MobiDB-lite"/>
    </source>
</evidence>
<organism evidence="2 3">
    <name type="scientific">Saguinus oedipus</name>
    <name type="common">Cotton-top tamarin</name>
    <name type="synonym">Oedipomidas oedipus</name>
    <dbReference type="NCBI Taxonomy" id="9490"/>
    <lineage>
        <taxon>Eukaryota</taxon>
        <taxon>Metazoa</taxon>
        <taxon>Chordata</taxon>
        <taxon>Craniata</taxon>
        <taxon>Vertebrata</taxon>
        <taxon>Euteleostomi</taxon>
        <taxon>Mammalia</taxon>
        <taxon>Eutheria</taxon>
        <taxon>Euarchontoglires</taxon>
        <taxon>Primates</taxon>
        <taxon>Haplorrhini</taxon>
        <taxon>Platyrrhini</taxon>
        <taxon>Cebidae</taxon>
        <taxon>Callitrichinae</taxon>
        <taxon>Saguinus</taxon>
    </lineage>
</organism>
<comment type="caution">
    <text evidence="2">The sequence shown here is derived from an EMBL/GenBank/DDBJ whole genome shotgun (WGS) entry which is preliminary data.</text>
</comment>
<dbReference type="Proteomes" id="UP001266305">
    <property type="component" value="Unassembled WGS sequence"/>
</dbReference>
<proteinExistence type="predicted"/>
<evidence type="ECO:0000313" key="2">
    <source>
        <dbReference type="EMBL" id="KAK2105165.1"/>
    </source>
</evidence>
<sequence>MSRPFFSQHAYPPACPLLQQAHPQYDHTAGTPMTPSTHPPQAHPSPSMPTHPSTPLSPQLAPPPRPPPPPPVLSGGGGYSGDAHGTHVGLPCSSAHSTGDYCPAHPEDRIQARSAPIPFPARRTAGALSDYLPFHFFCIYNSPGRRGDSGGLGSQSECSRKVT</sequence>